<name>A0AAV6FKN8_9TELE</name>
<reference evidence="1" key="1">
    <citation type="submission" date="2020-10" db="EMBL/GenBank/DDBJ databases">
        <title>Chromosome-scale genome assembly of the Allis shad, Alosa alosa.</title>
        <authorList>
            <person name="Margot Z."/>
            <person name="Christophe K."/>
            <person name="Cabau C."/>
            <person name="Louis A."/>
            <person name="Berthelot C."/>
            <person name="Parey E."/>
            <person name="Roest Crollius H."/>
            <person name="Montfort J."/>
            <person name="Robinson-Rechavi M."/>
            <person name="Bucao C."/>
            <person name="Bouchez O."/>
            <person name="Gislard M."/>
            <person name="Lluch J."/>
            <person name="Milhes M."/>
            <person name="Lampietro C."/>
            <person name="Lopez Roques C."/>
            <person name="Donnadieu C."/>
            <person name="Braasch I."/>
            <person name="Desvignes T."/>
            <person name="Postlethwait J."/>
            <person name="Bobe J."/>
            <person name="Guiguen Y."/>
        </authorList>
    </citation>
    <scope>NUCLEOTIDE SEQUENCE</scope>
    <source>
        <strain evidence="1">M-15738</strain>
        <tissue evidence="1">Blood</tissue>
    </source>
</reference>
<dbReference type="Proteomes" id="UP000823561">
    <property type="component" value="Chromosome 22"/>
</dbReference>
<evidence type="ECO:0000313" key="2">
    <source>
        <dbReference type="Proteomes" id="UP000823561"/>
    </source>
</evidence>
<comment type="caution">
    <text evidence="1">The sequence shown here is derived from an EMBL/GenBank/DDBJ whole genome shotgun (WGS) entry which is preliminary data.</text>
</comment>
<dbReference type="AlphaFoldDB" id="A0AAV6FKN8"/>
<protein>
    <submittedName>
        <fullName evidence="1">Uncharacterized protein</fullName>
    </submittedName>
</protein>
<dbReference type="EMBL" id="JADWDJ010000022">
    <property type="protein sequence ID" value="KAG5263110.1"/>
    <property type="molecule type" value="Genomic_DNA"/>
</dbReference>
<accession>A0AAV6FKN8</accession>
<sequence length="254" mass="27325">MSRRSMRLLTSGYYRDDGEMKESSSSHRVSYRESPVRVFKRRTVSQRQTLSCNGSQVTTLSLPHTGSQTAASCLSFSSLASKESLRGVASALKAATQSQSQYISPASRFSAPSVSRSSSSGLLCPSEPTGTGGSCSSGRPLLDQSCVTSGYSSSEGCEADLAPTWRKRSRLLSRSQRTSSSRMFCGDAESVDTSFTRVLFAGLALLCCNFFGLLRDVLLLSSCGQHLRKPALTVLTLTLIATGPKDRDGFQRVP</sequence>
<keyword evidence="2" id="KW-1185">Reference proteome</keyword>
<gene>
    <name evidence="1" type="ORF">AALO_G00282690</name>
</gene>
<evidence type="ECO:0000313" key="1">
    <source>
        <dbReference type="EMBL" id="KAG5263110.1"/>
    </source>
</evidence>
<proteinExistence type="predicted"/>
<organism evidence="1 2">
    <name type="scientific">Alosa alosa</name>
    <name type="common">allis shad</name>
    <dbReference type="NCBI Taxonomy" id="278164"/>
    <lineage>
        <taxon>Eukaryota</taxon>
        <taxon>Metazoa</taxon>
        <taxon>Chordata</taxon>
        <taxon>Craniata</taxon>
        <taxon>Vertebrata</taxon>
        <taxon>Euteleostomi</taxon>
        <taxon>Actinopterygii</taxon>
        <taxon>Neopterygii</taxon>
        <taxon>Teleostei</taxon>
        <taxon>Clupei</taxon>
        <taxon>Clupeiformes</taxon>
        <taxon>Clupeoidei</taxon>
        <taxon>Clupeidae</taxon>
        <taxon>Alosa</taxon>
    </lineage>
</organism>